<evidence type="ECO:0000313" key="3">
    <source>
        <dbReference type="EMBL" id="QSB04408.1"/>
    </source>
</evidence>
<dbReference type="RefSeq" id="WP_213170405.1">
    <property type="nucleotide sequence ID" value="NZ_CP070496.1"/>
</dbReference>
<keyword evidence="4" id="KW-1185">Reference proteome</keyword>
<dbReference type="InterPro" id="IPR007278">
    <property type="entry name" value="DUF397"/>
</dbReference>
<dbReference type="KEGG" id="nav:JQS30_11460"/>
<dbReference type="EMBL" id="CP070496">
    <property type="protein sequence ID" value="QSB04408.1"/>
    <property type="molecule type" value="Genomic_DNA"/>
</dbReference>
<dbReference type="Proteomes" id="UP000662939">
    <property type="component" value="Chromosome"/>
</dbReference>
<evidence type="ECO:0000259" key="2">
    <source>
        <dbReference type="Pfam" id="PF04149"/>
    </source>
</evidence>
<reference evidence="3" key="1">
    <citation type="submission" date="2021-02" db="EMBL/GenBank/DDBJ databases">
        <title>Natronoglycomyces albus gen. nov., sp. nov, a haloalkaliphilic actinobacterium from a soda solonchak soil.</title>
        <authorList>
            <person name="Sorokin D.Y."/>
            <person name="Khijniak T.V."/>
            <person name="Zakharycheva A.P."/>
            <person name="Boueva O.V."/>
            <person name="Ariskina E.V."/>
            <person name="Hahnke R.L."/>
            <person name="Bunk B."/>
            <person name="Sproer C."/>
            <person name="Schumann P."/>
            <person name="Evtushenko L.I."/>
            <person name="Kublanov I.V."/>
        </authorList>
    </citation>
    <scope>NUCLEOTIDE SEQUENCE</scope>
    <source>
        <strain evidence="3">DSM 106290</strain>
    </source>
</reference>
<gene>
    <name evidence="3" type="ORF">JQS30_11460</name>
</gene>
<proteinExistence type="predicted"/>
<name>A0A895XS06_9ACTN</name>
<protein>
    <submittedName>
        <fullName evidence="3">DUF397 domain-containing protein</fullName>
    </submittedName>
</protein>
<accession>A0A895XS06</accession>
<sequence>MTIREHPLKGEFDVDSATWERTEREDGTPGALEIGYGRNGLVALRMAEDPDGDILIYTKDEWDAFVAGVRDGEFDPETFEEEAAELEAAEQATAAESSDKG</sequence>
<evidence type="ECO:0000256" key="1">
    <source>
        <dbReference type="SAM" id="MobiDB-lite"/>
    </source>
</evidence>
<feature type="domain" description="DUF397" evidence="2">
    <location>
        <begin position="17"/>
        <end position="70"/>
    </location>
</feature>
<feature type="compositionally biased region" description="Low complexity" evidence="1">
    <location>
        <begin position="89"/>
        <end position="101"/>
    </location>
</feature>
<evidence type="ECO:0000313" key="4">
    <source>
        <dbReference type="Proteomes" id="UP000662939"/>
    </source>
</evidence>
<dbReference type="Pfam" id="PF04149">
    <property type="entry name" value="DUF397"/>
    <property type="match status" value="1"/>
</dbReference>
<feature type="compositionally biased region" description="Basic and acidic residues" evidence="1">
    <location>
        <begin position="1"/>
        <end position="27"/>
    </location>
</feature>
<organism evidence="3 4">
    <name type="scientific">Natronoglycomyces albus</name>
    <dbReference type="NCBI Taxonomy" id="2811108"/>
    <lineage>
        <taxon>Bacteria</taxon>
        <taxon>Bacillati</taxon>
        <taxon>Actinomycetota</taxon>
        <taxon>Actinomycetes</taxon>
        <taxon>Glycomycetales</taxon>
        <taxon>Glycomycetaceae</taxon>
        <taxon>Natronoglycomyces</taxon>
    </lineage>
</organism>
<dbReference type="AlphaFoldDB" id="A0A895XS06"/>
<feature type="region of interest" description="Disordered" evidence="1">
    <location>
        <begin position="81"/>
        <end position="101"/>
    </location>
</feature>
<feature type="region of interest" description="Disordered" evidence="1">
    <location>
        <begin position="1"/>
        <end position="32"/>
    </location>
</feature>